<dbReference type="InterPro" id="IPR010226">
    <property type="entry name" value="NADH_quinone_OxRdtase_chainI"/>
</dbReference>
<proteinExistence type="predicted"/>
<dbReference type="Proteomes" id="UP000288215">
    <property type="component" value="Unassembled WGS sequence"/>
</dbReference>
<comment type="caution">
    <text evidence="6">The sequence shown here is derived from an EMBL/GenBank/DDBJ whole genome shotgun (WGS) entry which is preliminary data.</text>
</comment>
<evidence type="ECO:0000256" key="2">
    <source>
        <dbReference type="ARBA" id="ARBA00022723"/>
    </source>
</evidence>
<organism evidence="6 7">
    <name type="scientific">Methanosuratincola subterraneus</name>
    <dbReference type="NCBI Taxonomy" id="2593994"/>
    <lineage>
        <taxon>Archaea</taxon>
        <taxon>Thermoproteota</taxon>
        <taxon>Methanosuratincolia</taxon>
        <taxon>Candidatus Methanomethylicales</taxon>
        <taxon>Candidatus Methanomethylicaceae</taxon>
        <taxon>Candidatus Methanosuratincola (ex Vanwonterghem et al. 2016)</taxon>
    </lineage>
</organism>
<keyword evidence="3" id="KW-0408">Iron</keyword>
<reference evidence="6 7" key="1">
    <citation type="submission" date="2018-12" db="EMBL/GenBank/DDBJ databases">
        <title>The complete genome of the methanogenic archaea of the candidate phylum Verstraetearchaeota, obtained from the metagenome of underground thermal water.</title>
        <authorList>
            <person name="Kadnikov V.V."/>
            <person name="Mardanov A.V."/>
            <person name="Beletsky A.V."/>
            <person name="Karnachuk O.V."/>
            <person name="Ravin N.V."/>
        </authorList>
    </citation>
    <scope>NUCLEOTIDE SEQUENCE [LARGE SCALE GENOMIC DNA]</scope>
    <source>
        <strain evidence="6">Ch88</strain>
    </source>
</reference>
<name>A0A3S3VGP2_METS7</name>
<dbReference type="GO" id="GO:0016020">
    <property type="term" value="C:membrane"/>
    <property type="evidence" value="ECO:0007669"/>
    <property type="project" value="InterPro"/>
</dbReference>
<feature type="domain" description="4Fe-4S ferredoxin-type" evidence="5">
    <location>
        <begin position="75"/>
        <end position="104"/>
    </location>
</feature>
<dbReference type="EMBL" id="RXGA01000001">
    <property type="protein sequence ID" value="RWX74121.1"/>
    <property type="molecule type" value="Genomic_DNA"/>
</dbReference>
<dbReference type="GO" id="GO:0016651">
    <property type="term" value="F:oxidoreductase activity, acting on NAD(P)H"/>
    <property type="evidence" value="ECO:0007669"/>
    <property type="project" value="InterPro"/>
</dbReference>
<dbReference type="PROSITE" id="PS00198">
    <property type="entry name" value="4FE4S_FER_1"/>
    <property type="match status" value="1"/>
</dbReference>
<protein>
    <submittedName>
        <fullName evidence="6">NADH-quinone oxidoreductase subunit I</fullName>
    </submittedName>
</protein>
<gene>
    <name evidence="6" type="ORF">Metus_0146</name>
</gene>
<evidence type="ECO:0000256" key="3">
    <source>
        <dbReference type="ARBA" id="ARBA00023004"/>
    </source>
</evidence>
<dbReference type="AlphaFoldDB" id="A0A3S3VGP2"/>
<dbReference type="PANTHER" id="PTHR10849">
    <property type="entry name" value="NADH DEHYDROGENASE UBIQUINONE IRON-SULFUR PROTEIN 8, MITOCHONDRIAL"/>
    <property type="match status" value="1"/>
</dbReference>
<dbReference type="GO" id="GO:0046872">
    <property type="term" value="F:metal ion binding"/>
    <property type="evidence" value="ECO:0007669"/>
    <property type="project" value="UniProtKB-KW"/>
</dbReference>
<dbReference type="GO" id="GO:0051539">
    <property type="term" value="F:4 iron, 4 sulfur cluster binding"/>
    <property type="evidence" value="ECO:0007669"/>
    <property type="project" value="UniProtKB-KW"/>
</dbReference>
<evidence type="ECO:0000256" key="4">
    <source>
        <dbReference type="ARBA" id="ARBA00023014"/>
    </source>
</evidence>
<keyword evidence="1" id="KW-0004">4Fe-4S</keyword>
<dbReference type="SUPFAM" id="SSF54862">
    <property type="entry name" value="4Fe-4S ferredoxins"/>
    <property type="match status" value="1"/>
</dbReference>
<evidence type="ECO:0000313" key="7">
    <source>
        <dbReference type="Proteomes" id="UP000288215"/>
    </source>
</evidence>
<accession>A0A3S3VGP2</accession>
<dbReference type="PROSITE" id="PS51379">
    <property type="entry name" value="4FE4S_FER_2"/>
    <property type="match status" value="2"/>
</dbReference>
<evidence type="ECO:0000313" key="6">
    <source>
        <dbReference type="EMBL" id="RWX74121.1"/>
    </source>
</evidence>
<dbReference type="InterPro" id="IPR017896">
    <property type="entry name" value="4Fe4S_Fe-S-bd"/>
</dbReference>
<evidence type="ECO:0000259" key="5">
    <source>
        <dbReference type="PROSITE" id="PS51379"/>
    </source>
</evidence>
<keyword evidence="4" id="KW-0411">Iron-sulfur</keyword>
<dbReference type="Gene3D" id="3.30.70.3270">
    <property type="match status" value="1"/>
</dbReference>
<dbReference type="Pfam" id="PF12838">
    <property type="entry name" value="Fer4_7"/>
    <property type="match status" value="1"/>
</dbReference>
<dbReference type="InterPro" id="IPR017900">
    <property type="entry name" value="4Fe4S_Fe_S_CS"/>
</dbReference>
<feature type="domain" description="4Fe-4S ferredoxin-type" evidence="5">
    <location>
        <begin position="42"/>
        <end position="71"/>
    </location>
</feature>
<evidence type="ECO:0000256" key="1">
    <source>
        <dbReference type="ARBA" id="ARBA00022485"/>
    </source>
</evidence>
<keyword evidence="2" id="KW-0479">Metal-binding</keyword>
<sequence>MSTEIKILKQVLSKYSKPMTLTYPSGVAPDRRYSQIPEGLRGIPERDKDKCIGCRACYFVCSGRATSIYDKGEKRTVEIFLFRCTFCAHCQEACPEEAIKMTNKFEIAVPNREDPAARVLTELDLLKCKNCGTPYVTRKLVDRTYERLMEKIDPIVKETVSNDYKKLDGYCPDCRRAYGVDLDTHTKKYVWLEGV</sequence>